<dbReference type="GO" id="GO:0006887">
    <property type="term" value="P:exocytosis"/>
    <property type="evidence" value="ECO:0007669"/>
    <property type="project" value="InterPro"/>
</dbReference>
<dbReference type="InterPro" id="IPR028137">
    <property type="entry name" value="Syncollin"/>
</dbReference>
<feature type="non-terminal residue" evidence="1">
    <location>
        <position position="1"/>
    </location>
</feature>
<organism evidence="1 2">
    <name type="scientific">Eubucco bourcierii</name>
    <name type="common">red-headed barbet</name>
    <dbReference type="NCBI Taxonomy" id="91767"/>
    <lineage>
        <taxon>Eukaryota</taxon>
        <taxon>Metazoa</taxon>
        <taxon>Chordata</taxon>
        <taxon>Craniata</taxon>
        <taxon>Vertebrata</taxon>
        <taxon>Euteleostomi</taxon>
        <taxon>Archelosauria</taxon>
        <taxon>Archosauria</taxon>
        <taxon>Dinosauria</taxon>
        <taxon>Saurischia</taxon>
        <taxon>Theropoda</taxon>
        <taxon>Coelurosauria</taxon>
        <taxon>Aves</taxon>
        <taxon>Neognathae</taxon>
        <taxon>Neoaves</taxon>
        <taxon>Telluraves</taxon>
        <taxon>Coraciimorphae</taxon>
        <taxon>Piciformes</taxon>
        <taxon>Ramphastidae</taxon>
        <taxon>Eubucco</taxon>
    </lineage>
</organism>
<evidence type="ECO:0000313" key="1">
    <source>
        <dbReference type="EMBL" id="NXF95985.1"/>
    </source>
</evidence>
<comment type="caution">
    <text evidence="1">The sequence shown here is derived from an EMBL/GenBank/DDBJ whole genome shotgun (WGS) entry which is preliminary data.</text>
</comment>
<dbReference type="Proteomes" id="UP000583613">
    <property type="component" value="Unassembled WGS sequence"/>
</dbReference>
<feature type="non-terminal residue" evidence="1">
    <location>
        <position position="83"/>
    </location>
</feature>
<proteinExistence type="predicted"/>
<protein>
    <submittedName>
        <fullName evidence="1">SYCN protein</fullName>
    </submittedName>
</protein>
<sequence>CPDPSSLKSANGTRICAQFYSQDSAYYEQCCAGDVLVVVPGADVPYMPHSWAARASSLVVGTRCELQVWSQAGKRGHKKKFSA</sequence>
<dbReference type="PANTHER" id="PTHR17503">
    <property type="entry name" value="SYNCOLLIN"/>
    <property type="match status" value="1"/>
</dbReference>
<dbReference type="GO" id="GO:0030667">
    <property type="term" value="C:secretory granule membrane"/>
    <property type="evidence" value="ECO:0007669"/>
    <property type="project" value="InterPro"/>
</dbReference>
<accession>A0A7K8XXA6</accession>
<dbReference type="Pfam" id="PF15138">
    <property type="entry name" value="Syncollin"/>
    <property type="match status" value="1"/>
</dbReference>
<gene>
    <name evidence="1" type="primary">Sycn</name>
    <name evidence="1" type="ORF">EUBBOU_R15205</name>
</gene>
<keyword evidence="2" id="KW-1185">Reference proteome</keyword>
<dbReference type="PANTHER" id="PTHR17503:SF0">
    <property type="entry name" value="SYNCOLLIN"/>
    <property type="match status" value="1"/>
</dbReference>
<dbReference type="AlphaFoldDB" id="A0A7K8XXA6"/>
<evidence type="ECO:0000313" key="2">
    <source>
        <dbReference type="Proteomes" id="UP000583613"/>
    </source>
</evidence>
<reference evidence="1 2" key="1">
    <citation type="submission" date="2019-09" db="EMBL/GenBank/DDBJ databases">
        <title>Bird 10,000 Genomes (B10K) Project - Family phase.</title>
        <authorList>
            <person name="Zhang G."/>
        </authorList>
    </citation>
    <scope>NUCLEOTIDE SEQUENCE [LARGE SCALE GENOMIC DNA]</scope>
    <source>
        <strain evidence="1">B10K-DU-001-04</strain>
        <tissue evidence="1">Muscle</tissue>
    </source>
</reference>
<dbReference type="EMBL" id="VWZE01021277">
    <property type="protein sequence ID" value="NXF95985.1"/>
    <property type="molecule type" value="Genomic_DNA"/>
</dbReference>
<name>A0A7K8XXA6_9PICI</name>
<dbReference type="OrthoDB" id="9947298at2759"/>